<organism evidence="1 2">
    <name type="scientific">Linum trigynum</name>
    <dbReference type="NCBI Taxonomy" id="586398"/>
    <lineage>
        <taxon>Eukaryota</taxon>
        <taxon>Viridiplantae</taxon>
        <taxon>Streptophyta</taxon>
        <taxon>Embryophyta</taxon>
        <taxon>Tracheophyta</taxon>
        <taxon>Spermatophyta</taxon>
        <taxon>Magnoliopsida</taxon>
        <taxon>eudicotyledons</taxon>
        <taxon>Gunneridae</taxon>
        <taxon>Pentapetalae</taxon>
        <taxon>rosids</taxon>
        <taxon>fabids</taxon>
        <taxon>Malpighiales</taxon>
        <taxon>Linaceae</taxon>
        <taxon>Linum</taxon>
    </lineage>
</organism>
<protein>
    <submittedName>
        <fullName evidence="1">Uncharacterized protein</fullName>
    </submittedName>
</protein>
<dbReference type="Proteomes" id="UP001497516">
    <property type="component" value="Chromosome 5"/>
</dbReference>
<dbReference type="EMBL" id="OZ034818">
    <property type="protein sequence ID" value="CAL1389517.1"/>
    <property type="molecule type" value="Genomic_DNA"/>
</dbReference>
<evidence type="ECO:0000313" key="1">
    <source>
        <dbReference type="EMBL" id="CAL1389517.1"/>
    </source>
</evidence>
<sequence length="106" mass="12277">MDEQIYHKICVEFYSNFSHVVSSSKNSRPHVEFMLGVQPPVLTYDAFARAMGLDTAHMTMTEQQYGVDFHYQAAFRALCRPEHEHEEFDGSRTNAVKLRILHTLLT</sequence>
<keyword evidence="2" id="KW-1185">Reference proteome</keyword>
<evidence type="ECO:0000313" key="2">
    <source>
        <dbReference type="Proteomes" id="UP001497516"/>
    </source>
</evidence>
<proteinExistence type="predicted"/>
<dbReference type="AlphaFoldDB" id="A0AAV2EUY5"/>
<accession>A0AAV2EUY5</accession>
<name>A0AAV2EUY5_9ROSI</name>
<reference evidence="1 2" key="1">
    <citation type="submission" date="2024-04" db="EMBL/GenBank/DDBJ databases">
        <authorList>
            <person name="Fracassetti M."/>
        </authorList>
    </citation>
    <scope>NUCLEOTIDE SEQUENCE [LARGE SCALE GENOMIC DNA]</scope>
</reference>
<gene>
    <name evidence="1" type="ORF">LTRI10_LOCUS30369</name>
</gene>